<dbReference type="PANTHER" id="PTHR44196:SF1">
    <property type="entry name" value="DEHYDROGENASE_REDUCTASE SDR FAMILY MEMBER 7B"/>
    <property type="match status" value="1"/>
</dbReference>
<organism evidence="4 5">
    <name type="scientific">Pelagimonas phthalicica</name>
    <dbReference type="NCBI Taxonomy" id="1037362"/>
    <lineage>
        <taxon>Bacteria</taxon>
        <taxon>Pseudomonadati</taxon>
        <taxon>Pseudomonadota</taxon>
        <taxon>Alphaproteobacteria</taxon>
        <taxon>Rhodobacterales</taxon>
        <taxon>Roseobacteraceae</taxon>
        <taxon>Pelagimonas</taxon>
    </lineage>
</organism>
<dbReference type="RefSeq" id="WP_099245329.1">
    <property type="nucleotide sequence ID" value="NZ_FXXP01000002.1"/>
</dbReference>
<name>A0A238JDD4_9RHOB</name>
<evidence type="ECO:0000256" key="1">
    <source>
        <dbReference type="ARBA" id="ARBA00006484"/>
    </source>
</evidence>
<sequence>MPAPDRETIWIIGASDGIGAALARGFAMRGARLILSARSADRLDDLVREIGTDPHIALPLDVSDRASLEQAVAAVSDMGPVDRVIHMAAAYDPGRIDEIDAKTAARIVSINLTGSFHISQLAPRVLRQGGQLAMCGSIAGYFGLPQGQIYSATKAGVINLVESLKVELQGRIDVRLISPGFVDTRLTQRNDFDMPALITPELAAREIIHGLNRRKFEVHFPRRLTLALKLLRALPYWAALPLTQRLVR</sequence>
<dbReference type="InterPro" id="IPR036291">
    <property type="entry name" value="NAD(P)-bd_dom_sf"/>
</dbReference>
<evidence type="ECO:0000256" key="2">
    <source>
        <dbReference type="ARBA" id="ARBA00023002"/>
    </source>
</evidence>
<dbReference type="GO" id="GO:0016020">
    <property type="term" value="C:membrane"/>
    <property type="evidence" value="ECO:0007669"/>
    <property type="project" value="TreeGrafter"/>
</dbReference>
<dbReference type="InterPro" id="IPR057326">
    <property type="entry name" value="KR_dom"/>
</dbReference>
<accession>A0A238JDD4</accession>
<gene>
    <name evidence="4" type="ORF">TRP8649_02292</name>
</gene>
<dbReference type="GO" id="GO:0016491">
    <property type="term" value="F:oxidoreductase activity"/>
    <property type="evidence" value="ECO:0007669"/>
    <property type="project" value="UniProtKB-KW"/>
</dbReference>
<protein>
    <submittedName>
        <fullName evidence="4">Putative oxidoreductase</fullName>
        <ecNumber evidence="4">1.-.-.-</ecNumber>
    </submittedName>
</protein>
<dbReference type="PANTHER" id="PTHR44196">
    <property type="entry name" value="DEHYDROGENASE/REDUCTASE SDR FAMILY MEMBER 7B"/>
    <property type="match status" value="1"/>
</dbReference>
<dbReference type="InterPro" id="IPR002347">
    <property type="entry name" value="SDR_fam"/>
</dbReference>
<dbReference type="EMBL" id="FXXP01000002">
    <property type="protein sequence ID" value="SMX28177.1"/>
    <property type="molecule type" value="Genomic_DNA"/>
</dbReference>
<dbReference type="SMART" id="SM00822">
    <property type="entry name" value="PKS_KR"/>
    <property type="match status" value="1"/>
</dbReference>
<dbReference type="Gene3D" id="3.40.50.720">
    <property type="entry name" value="NAD(P)-binding Rossmann-like Domain"/>
    <property type="match status" value="1"/>
</dbReference>
<dbReference type="Proteomes" id="UP000225972">
    <property type="component" value="Unassembled WGS sequence"/>
</dbReference>
<evidence type="ECO:0000313" key="4">
    <source>
        <dbReference type="EMBL" id="SMX28177.1"/>
    </source>
</evidence>
<keyword evidence="2 4" id="KW-0560">Oxidoreductase</keyword>
<dbReference type="OrthoDB" id="335726at2"/>
<comment type="similarity">
    <text evidence="1">Belongs to the short-chain dehydrogenases/reductases (SDR) family.</text>
</comment>
<dbReference type="Pfam" id="PF00106">
    <property type="entry name" value="adh_short"/>
    <property type="match status" value="1"/>
</dbReference>
<keyword evidence="5" id="KW-1185">Reference proteome</keyword>
<feature type="domain" description="Ketoreductase" evidence="3">
    <location>
        <begin position="7"/>
        <end position="161"/>
    </location>
</feature>
<dbReference type="PRINTS" id="PR00081">
    <property type="entry name" value="GDHRDH"/>
</dbReference>
<proteinExistence type="inferred from homology"/>
<evidence type="ECO:0000259" key="3">
    <source>
        <dbReference type="SMART" id="SM00822"/>
    </source>
</evidence>
<dbReference type="EC" id="1.-.-.-" evidence="4"/>
<dbReference type="SUPFAM" id="SSF51735">
    <property type="entry name" value="NAD(P)-binding Rossmann-fold domains"/>
    <property type="match status" value="1"/>
</dbReference>
<evidence type="ECO:0000313" key="5">
    <source>
        <dbReference type="Proteomes" id="UP000225972"/>
    </source>
</evidence>
<reference evidence="5" key="1">
    <citation type="submission" date="2017-05" db="EMBL/GenBank/DDBJ databases">
        <authorList>
            <person name="Rodrigo-Torres L."/>
            <person name="Arahal R. D."/>
            <person name="Lucena T."/>
        </authorList>
    </citation>
    <scope>NUCLEOTIDE SEQUENCE [LARGE SCALE GENOMIC DNA]</scope>
    <source>
        <strain evidence="5">CECT 8649</strain>
    </source>
</reference>
<dbReference type="AlphaFoldDB" id="A0A238JDD4"/>